<evidence type="ECO:0000256" key="7">
    <source>
        <dbReference type="ARBA" id="ARBA00022840"/>
    </source>
</evidence>
<feature type="domain" description="Histidine kinase/HSP90-like ATPase" evidence="10">
    <location>
        <begin position="535"/>
        <end position="616"/>
    </location>
</feature>
<dbReference type="PANTHER" id="PTHR24421:SF10">
    <property type="entry name" value="NITRATE_NITRITE SENSOR PROTEIN NARQ"/>
    <property type="match status" value="1"/>
</dbReference>
<evidence type="ECO:0000256" key="9">
    <source>
        <dbReference type="SAM" id="Phobius"/>
    </source>
</evidence>
<dbReference type="InterPro" id="IPR036890">
    <property type="entry name" value="HATPase_C_sf"/>
</dbReference>
<organism evidence="12 13">
    <name type="scientific">Solirubrobacter deserti</name>
    <dbReference type="NCBI Taxonomy" id="2282478"/>
    <lineage>
        <taxon>Bacteria</taxon>
        <taxon>Bacillati</taxon>
        <taxon>Actinomycetota</taxon>
        <taxon>Thermoleophilia</taxon>
        <taxon>Solirubrobacterales</taxon>
        <taxon>Solirubrobacteraceae</taxon>
        <taxon>Solirubrobacter</taxon>
    </lineage>
</organism>
<feature type="transmembrane region" description="Helical" evidence="9">
    <location>
        <begin position="39"/>
        <end position="60"/>
    </location>
</feature>
<feature type="transmembrane region" description="Helical" evidence="9">
    <location>
        <begin position="306"/>
        <end position="332"/>
    </location>
</feature>
<feature type="transmembrane region" description="Helical" evidence="9">
    <location>
        <begin position="267"/>
        <end position="286"/>
    </location>
</feature>
<dbReference type="RefSeq" id="WP_202952231.1">
    <property type="nucleotide sequence ID" value="NZ_JAPCID010000005.1"/>
</dbReference>
<gene>
    <name evidence="12" type="ORF">OJ962_03890</name>
</gene>
<evidence type="ECO:0000313" key="12">
    <source>
        <dbReference type="EMBL" id="MDA0136625.1"/>
    </source>
</evidence>
<keyword evidence="4" id="KW-0808">Transferase</keyword>
<evidence type="ECO:0000256" key="6">
    <source>
        <dbReference type="ARBA" id="ARBA00022777"/>
    </source>
</evidence>
<dbReference type="SUPFAM" id="SSF55874">
    <property type="entry name" value="ATPase domain of HSP90 chaperone/DNA topoisomerase II/histidine kinase"/>
    <property type="match status" value="1"/>
</dbReference>
<evidence type="ECO:0000256" key="5">
    <source>
        <dbReference type="ARBA" id="ARBA00022741"/>
    </source>
</evidence>
<dbReference type="Pfam" id="PF07730">
    <property type="entry name" value="HisKA_3"/>
    <property type="match status" value="1"/>
</dbReference>
<feature type="transmembrane region" description="Helical" evidence="9">
    <location>
        <begin position="353"/>
        <end position="372"/>
    </location>
</feature>
<feature type="transmembrane region" description="Helical" evidence="9">
    <location>
        <begin position="72"/>
        <end position="95"/>
    </location>
</feature>
<evidence type="ECO:0000259" key="10">
    <source>
        <dbReference type="Pfam" id="PF02518"/>
    </source>
</evidence>
<evidence type="ECO:0000256" key="3">
    <source>
        <dbReference type="ARBA" id="ARBA00022553"/>
    </source>
</evidence>
<comment type="caution">
    <text evidence="12">The sequence shown here is derived from an EMBL/GenBank/DDBJ whole genome shotgun (WGS) entry which is preliminary data.</text>
</comment>
<dbReference type="Gene3D" id="3.30.565.10">
    <property type="entry name" value="Histidine kinase-like ATPase, C-terminal domain"/>
    <property type="match status" value="1"/>
</dbReference>
<evidence type="ECO:0000256" key="8">
    <source>
        <dbReference type="ARBA" id="ARBA00023012"/>
    </source>
</evidence>
<feature type="transmembrane region" description="Helical" evidence="9">
    <location>
        <begin position="378"/>
        <end position="398"/>
    </location>
</feature>
<dbReference type="CDD" id="cd16917">
    <property type="entry name" value="HATPase_UhpB-NarQ-NarX-like"/>
    <property type="match status" value="1"/>
</dbReference>
<accession>A0ABT4RDN3</accession>
<dbReference type="InterPro" id="IPR050482">
    <property type="entry name" value="Sensor_HK_TwoCompSys"/>
</dbReference>
<dbReference type="PANTHER" id="PTHR24421">
    <property type="entry name" value="NITRATE/NITRITE SENSOR PROTEIN NARX-RELATED"/>
    <property type="match status" value="1"/>
</dbReference>
<feature type="transmembrane region" description="Helical" evidence="9">
    <location>
        <begin position="115"/>
        <end position="140"/>
    </location>
</feature>
<feature type="domain" description="Signal transduction histidine kinase subgroup 3 dimerisation and phosphoacceptor" evidence="11">
    <location>
        <begin position="430"/>
        <end position="491"/>
    </location>
</feature>
<dbReference type="Proteomes" id="UP001147700">
    <property type="component" value="Unassembled WGS sequence"/>
</dbReference>
<evidence type="ECO:0000256" key="4">
    <source>
        <dbReference type="ARBA" id="ARBA00022679"/>
    </source>
</evidence>
<keyword evidence="7" id="KW-0067">ATP-binding</keyword>
<reference evidence="12" key="1">
    <citation type="submission" date="2022-10" db="EMBL/GenBank/DDBJ databases">
        <title>The WGS of Solirubrobacter sp. CPCC 204708.</title>
        <authorList>
            <person name="Jiang Z."/>
        </authorList>
    </citation>
    <scope>NUCLEOTIDE SEQUENCE</scope>
    <source>
        <strain evidence="12">CPCC 204708</strain>
    </source>
</reference>
<keyword evidence="9" id="KW-0812">Transmembrane</keyword>
<keyword evidence="13" id="KW-1185">Reference proteome</keyword>
<dbReference type="Pfam" id="PF02518">
    <property type="entry name" value="HATPase_c"/>
    <property type="match status" value="1"/>
</dbReference>
<dbReference type="InterPro" id="IPR003594">
    <property type="entry name" value="HATPase_dom"/>
</dbReference>
<keyword evidence="9" id="KW-1133">Transmembrane helix</keyword>
<proteinExistence type="predicted"/>
<name>A0ABT4RDN3_9ACTN</name>
<protein>
    <recommendedName>
        <fullName evidence="2">histidine kinase</fullName>
        <ecNumber evidence="2">2.7.13.3</ecNumber>
    </recommendedName>
</protein>
<keyword evidence="6 12" id="KW-0418">Kinase</keyword>
<keyword evidence="3" id="KW-0597">Phosphoprotein</keyword>
<keyword evidence="5" id="KW-0547">Nucleotide-binding</keyword>
<comment type="catalytic activity">
    <reaction evidence="1">
        <text>ATP + protein L-histidine = ADP + protein N-phospho-L-histidine.</text>
        <dbReference type="EC" id="2.7.13.3"/>
    </reaction>
</comment>
<dbReference type="EMBL" id="JAPCID010000005">
    <property type="protein sequence ID" value="MDA0136625.1"/>
    <property type="molecule type" value="Genomic_DNA"/>
</dbReference>
<dbReference type="InterPro" id="IPR011712">
    <property type="entry name" value="Sig_transdc_His_kin_sub3_dim/P"/>
</dbReference>
<evidence type="ECO:0000256" key="2">
    <source>
        <dbReference type="ARBA" id="ARBA00012438"/>
    </source>
</evidence>
<dbReference type="EC" id="2.7.13.3" evidence="2"/>
<sequence>MVKLPITRVAAVLFAFSLIELTLMPQTSPAPAVIAVHVVVLATFAALPRAPIAVLALILLELMLVKELRINEWVSVSLALLTPFAGFAAAALAPVRRLPVVVLLLAVHMTWRATLPSAEVVLIVVNCGLIAAAVATGAMVRERHRRLVRLVAERDALVAALDAGPSDAGTAEQLRMWSLIEQRVEPVIAALPELVERAAHAPEPEAAARLAAVRAQAADALAEMQETVRSLDGPPPLVPAAVDDTRLRRVHAGAADRRAVRLRSASPLVVACALLAVAGLVELAVVDGATPWPLLLAAIPLLVPRAPLVASLVFAGVAIVCFASGAIALLVTTPDFAASLMLVVLGAHWSRRGALGGMIVGGAMLAAFWLDAAGDWEAVSYFSAALLYLGHWIAGALLHDLASEQRAVGMTLTEVASALDALRARAVRRERVRLARELHDMVGHALTAVAIQAGVGEARLKRGLQPTYAPLADAARQGTVELRRLAQVLGHEADIAAELRRVTDTARATGQRVELDLEPPERELAPAVRHTVVCVVAEALTNAAKHAAGATVRVRVKARADRLELAVVDDGGGHHELPSGGHGIDSMAARVHACGGTFASGPRPGGGWTVQAALPLSV</sequence>
<evidence type="ECO:0000313" key="13">
    <source>
        <dbReference type="Proteomes" id="UP001147700"/>
    </source>
</evidence>
<evidence type="ECO:0000256" key="1">
    <source>
        <dbReference type="ARBA" id="ARBA00000085"/>
    </source>
</evidence>
<keyword evidence="8" id="KW-0902">Two-component regulatory system</keyword>
<evidence type="ECO:0000259" key="11">
    <source>
        <dbReference type="Pfam" id="PF07730"/>
    </source>
</evidence>
<keyword evidence="9" id="KW-0472">Membrane</keyword>
<dbReference type="GO" id="GO:0016301">
    <property type="term" value="F:kinase activity"/>
    <property type="evidence" value="ECO:0007669"/>
    <property type="project" value="UniProtKB-KW"/>
</dbReference>